<keyword evidence="5" id="KW-0325">Glycoprotein</keyword>
<evidence type="ECO:0000259" key="10">
    <source>
        <dbReference type="PROSITE" id="PS51144"/>
    </source>
</evidence>
<dbReference type="Proteomes" id="UP000515159">
    <property type="component" value="Chromosome 1"/>
</dbReference>
<comment type="function">
    <text evidence="7">Reversible hydration of carbon dioxide.</text>
</comment>
<feature type="domain" description="Alpha-carbonic anhydrase" evidence="10">
    <location>
        <begin position="65"/>
        <end position="316"/>
    </location>
</feature>
<keyword evidence="6 7" id="KW-0456">Lyase</keyword>
<evidence type="ECO:0000256" key="5">
    <source>
        <dbReference type="ARBA" id="ARBA00023180"/>
    </source>
</evidence>
<dbReference type="GO" id="GO:0004089">
    <property type="term" value="F:carbonate dehydratase activity"/>
    <property type="evidence" value="ECO:0007669"/>
    <property type="project" value="UniProtKB-UniRule"/>
</dbReference>
<reference evidence="12" key="1">
    <citation type="submission" date="2025-08" db="UniProtKB">
        <authorList>
            <consortium name="RefSeq"/>
        </authorList>
    </citation>
    <scope>IDENTIFICATION</scope>
</reference>
<evidence type="ECO:0000256" key="8">
    <source>
        <dbReference type="SAM" id="MobiDB-lite"/>
    </source>
</evidence>
<evidence type="ECO:0000256" key="9">
    <source>
        <dbReference type="SAM" id="Phobius"/>
    </source>
</evidence>
<dbReference type="GeneID" id="117357074"/>
<feature type="compositionally biased region" description="Polar residues" evidence="8">
    <location>
        <begin position="410"/>
        <end position="419"/>
    </location>
</feature>
<comment type="catalytic activity">
    <reaction evidence="7">
        <text>hydrogencarbonate + H(+) = CO2 + H2O</text>
        <dbReference type="Rhea" id="RHEA:10748"/>
        <dbReference type="ChEBI" id="CHEBI:15377"/>
        <dbReference type="ChEBI" id="CHEBI:15378"/>
        <dbReference type="ChEBI" id="CHEBI:16526"/>
        <dbReference type="ChEBI" id="CHEBI:17544"/>
        <dbReference type="EC" id="4.2.1.1"/>
    </reaction>
</comment>
<dbReference type="KEGG" id="gsh:117357074"/>
<dbReference type="GO" id="GO:0008270">
    <property type="term" value="F:zinc ion binding"/>
    <property type="evidence" value="ECO:0007669"/>
    <property type="project" value="UniProtKB-UniRule"/>
</dbReference>
<comment type="similarity">
    <text evidence="1 7">Belongs to the alpha-carbonic anhydrase family.</text>
</comment>
<comment type="cofactor">
    <cofactor evidence="7">
        <name>Zn(2+)</name>
        <dbReference type="ChEBI" id="CHEBI:29105"/>
    </cofactor>
</comment>
<sequence>MESSACSYIRTGVLLLVTLGRSEDAHNEHTHSPHRAKVPSKENEKSAAVLQQKGYRNGRGSPGHSHWNYADQMAWTSDFHSCGGASQSPINIQLSETIFDPSLRPFLLSGFDVPEDEKLKLKNNGHTVVLDLPDNLLIHNGLPQEYRAAQLHFHWGSRGAPGSEHSVDGKRYSGEIHVVHYSTEYSTIQEAMTQPGGLAVLGAFLEAGSEENPTYEHFLTYLPQVSNEGQDTEVPGFNISGLLPGRMERYYRYNGSLTTPPCFQSVNWTIFNDTIKLSERQISMLEDTLHRDDEEILQLNFRNAQHMHGRIILANFRTSPVSGRRDPPADPGFLPVSPVPGDSSDKTPEKDPKLHYESPAPGDSSIETSDEGPKEDPELHHESPAPGDSSIETSDEGPKEDADGEGGTGVVSQPKNISPDNGVIENQRAPTLGTGDMLAIIFGVLFAFTALSFLIYVRKHRNRSRRLNTENKPNVIYKAATTEENIA</sequence>
<dbReference type="SUPFAM" id="SSF51069">
    <property type="entry name" value="Carbonic anhydrase"/>
    <property type="match status" value="1"/>
</dbReference>
<evidence type="ECO:0000313" key="12">
    <source>
        <dbReference type="RefSeq" id="XP_033793159.1"/>
    </source>
</evidence>
<keyword evidence="9" id="KW-0812">Transmembrane</keyword>
<dbReference type="InterPro" id="IPR001148">
    <property type="entry name" value="CA_dom"/>
</dbReference>
<evidence type="ECO:0000313" key="11">
    <source>
        <dbReference type="Proteomes" id="UP000515159"/>
    </source>
</evidence>
<accession>A0A6P8Q9X6</accession>
<dbReference type="AlphaFoldDB" id="A0A6P8Q9X6"/>
<evidence type="ECO:0000256" key="2">
    <source>
        <dbReference type="ARBA" id="ARBA00012925"/>
    </source>
</evidence>
<dbReference type="GO" id="GO:0005886">
    <property type="term" value="C:plasma membrane"/>
    <property type="evidence" value="ECO:0007669"/>
    <property type="project" value="TreeGrafter"/>
</dbReference>
<protein>
    <recommendedName>
        <fullName evidence="2 7">Carbonic anhydrase</fullName>
        <ecNumber evidence="2 7">4.2.1.1</ecNumber>
    </recommendedName>
</protein>
<dbReference type="EC" id="4.2.1.1" evidence="2 7"/>
<evidence type="ECO:0000256" key="7">
    <source>
        <dbReference type="RuleBase" id="RU367011"/>
    </source>
</evidence>
<evidence type="ECO:0000256" key="6">
    <source>
        <dbReference type="ARBA" id="ARBA00023239"/>
    </source>
</evidence>
<dbReference type="RefSeq" id="XP_033793159.1">
    <property type="nucleotide sequence ID" value="XM_033937268.1"/>
</dbReference>
<feature type="transmembrane region" description="Helical" evidence="9">
    <location>
        <begin position="437"/>
        <end position="457"/>
    </location>
</feature>
<dbReference type="PROSITE" id="PS00162">
    <property type="entry name" value="ALPHA_CA_1"/>
    <property type="match status" value="1"/>
</dbReference>
<keyword evidence="9" id="KW-0472">Membrane</keyword>
<dbReference type="Pfam" id="PF00194">
    <property type="entry name" value="Carb_anhydrase"/>
    <property type="match status" value="1"/>
</dbReference>
<dbReference type="PANTHER" id="PTHR18952:SF18">
    <property type="entry name" value="CARBONIC ANHYDRASE 9"/>
    <property type="match status" value="1"/>
</dbReference>
<keyword evidence="9" id="KW-1133">Transmembrane helix</keyword>
<dbReference type="SMART" id="SM01057">
    <property type="entry name" value="Carb_anhydrase"/>
    <property type="match status" value="1"/>
</dbReference>
<feature type="compositionally biased region" description="Basic and acidic residues" evidence="8">
    <location>
        <begin position="371"/>
        <end position="383"/>
    </location>
</feature>
<dbReference type="InterPro" id="IPR023561">
    <property type="entry name" value="Carbonic_anhydrase_a-class"/>
</dbReference>
<keyword evidence="3 7" id="KW-0479">Metal-binding</keyword>
<dbReference type="FunFam" id="3.10.200.10:FF:000003">
    <property type="entry name" value="Carbonic anhydrase 12"/>
    <property type="match status" value="1"/>
</dbReference>
<dbReference type="OrthoDB" id="429145at2759"/>
<evidence type="ECO:0000256" key="4">
    <source>
        <dbReference type="ARBA" id="ARBA00022833"/>
    </source>
</evidence>
<evidence type="ECO:0000256" key="3">
    <source>
        <dbReference type="ARBA" id="ARBA00022723"/>
    </source>
</evidence>
<proteinExistence type="inferred from homology"/>
<keyword evidence="4 7" id="KW-0862">Zinc</keyword>
<feature type="compositionally biased region" description="Basic and acidic residues" evidence="8">
    <location>
        <begin position="343"/>
        <end position="356"/>
    </location>
</feature>
<feature type="region of interest" description="Disordered" evidence="8">
    <location>
        <begin position="320"/>
        <end position="428"/>
    </location>
</feature>
<dbReference type="PROSITE" id="PS51144">
    <property type="entry name" value="ALPHA_CA_2"/>
    <property type="match status" value="1"/>
</dbReference>
<dbReference type="InParanoid" id="A0A6P8Q9X6"/>
<gene>
    <name evidence="12" type="primary">CA9</name>
</gene>
<dbReference type="FunCoup" id="A0A6P8Q9X6">
    <property type="interactions" value="209"/>
</dbReference>
<evidence type="ECO:0000256" key="1">
    <source>
        <dbReference type="ARBA" id="ARBA00010718"/>
    </source>
</evidence>
<feature type="region of interest" description="Disordered" evidence="8">
    <location>
        <begin position="25"/>
        <end position="46"/>
    </location>
</feature>
<dbReference type="Gene3D" id="3.10.200.10">
    <property type="entry name" value="Alpha carbonic anhydrase"/>
    <property type="match status" value="1"/>
</dbReference>
<organism evidence="11 12">
    <name type="scientific">Geotrypetes seraphini</name>
    <name type="common">Gaboon caecilian</name>
    <name type="synonym">Caecilia seraphini</name>
    <dbReference type="NCBI Taxonomy" id="260995"/>
    <lineage>
        <taxon>Eukaryota</taxon>
        <taxon>Metazoa</taxon>
        <taxon>Chordata</taxon>
        <taxon>Craniata</taxon>
        <taxon>Vertebrata</taxon>
        <taxon>Euteleostomi</taxon>
        <taxon>Amphibia</taxon>
        <taxon>Gymnophiona</taxon>
        <taxon>Geotrypetes</taxon>
    </lineage>
</organism>
<dbReference type="CTD" id="768"/>
<dbReference type="InterPro" id="IPR018338">
    <property type="entry name" value="Carbonic_anhydrase_a-class_CS"/>
</dbReference>
<keyword evidence="11" id="KW-1185">Reference proteome</keyword>
<dbReference type="InterPro" id="IPR036398">
    <property type="entry name" value="CA_dom_sf"/>
</dbReference>
<name>A0A6P8Q9X6_GEOSA</name>
<dbReference type="PANTHER" id="PTHR18952">
    <property type="entry name" value="CARBONIC ANHYDRASE"/>
    <property type="match status" value="1"/>
</dbReference>